<proteinExistence type="predicted"/>
<comment type="caution">
    <text evidence="2">The sequence shown here is derived from an EMBL/GenBank/DDBJ whole genome shotgun (WGS) entry which is preliminary data.</text>
</comment>
<keyword evidence="2" id="KW-0645">Protease</keyword>
<evidence type="ECO:0000259" key="1">
    <source>
        <dbReference type="Pfam" id="PF14343"/>
    </source>
</evidence>
<evidence type="ECO:0000313" key="3">
    <source>
        <dbReference type="Proteomes" id="UP000761423"/>
    </source>
</evidence>
<dbReference type="Proteomes" id="UP000761423">
    <property type="component" value="Unassembled WGS sequence"/>
</dbReference>
<dbReference type="InterPro" id="IPR025748">
    <property type="entry name" value="PrcB_C_dom"/>
</dbReference>
<evidence type="ECO:0000313" key="2">
    <source>
        <dbReference type="EMBL" id="NHM03715.1"/>
    </source>
</evidence>
<keyword evidence="3" id="KW-1185">Reference proteome</keyword>
<feature type="domain" description="PrcB C-terminal" evidence="1">
    <location>
        <begin position="79"/>
        <end position="132"/>
    </location>
</feature>
<dbReference type="EMBL" id="JAAJBV010000002">
    <property type="protein sequence ID" value="NHM03715.1"/>
    <property type="molecule type" value="Genomic_DNA"/>
</dbReference>
<dbReference type="Pfam" id="PF14343">
    <property type="entry name" value="PrcB_C"/>
    <property type="match status" value="1"/>
</dbReference>
<dbReference type="PROSITE" id="PS51257">
    <property type="entry name" value="PROKAR_LIPOPROTEIN"/>
    <property type="match status" value="1"/>
</dbReference>
<protein>
    <submittedName>
        <fullName evidence="2">Protease complex subunit PrcB family protein</fullName>
    </submittedName>
</protein>
<dbReference type="RefSeq" id="WP_166235728.1">
    <property type="nucleotide sequence ID" value="NZ_JAAJBV010000002.1"/>
</dbReference>
<sequence>MNKLIPILILILTSCATPKPVVINTSFSTIYKSTNGGTENAGYLHITNNEDYIKLIETLKIDESEFNKLVVVNFKENDVIVLYQGQKASGGFAIDVEKITWENESLLIKKVETIPNKGEMVTMALTSPYCITIIPKANNIKIVQ</sequence>
<reference evidence="2 3" key="1">
    <citation type="submission" date="2020-02" db="EMBL/GenBank/DDBJ databases">
        <authorList>
            <person name="Chen W.-M."/>
        </authorList>
    </citation>
    <scope>NUCLEOTIDE SEQUENCE [LARGE SCALE GENOMIC DNA]</scope>
    <source>
        <strain evidence="2 3">TWA-26</strain>
    </source>
</reference>
<organism evidence="2 3">
    <name type="scientific">Flavobacterium celericrescens</name>
    <dbReference type="NCBI Taxonomy" id="2709780"/>
    <lineage>
        <taxon>Bacteria</taxon>
        <taxon>Pseudomonadati</taxon>
        <taxon>Bacteroidota</taxon>
        <taxon>Flavobacteriia</taxon>
        <taxon>Flavobacteriales</taxon>
        <taxon>Flavobacteriaceae</taxon>
        <taxon>Flavobacterium</taxon>
    </lineage>
</organism>
<keyword evidence="2" id="KW-0378">Hydrolase</keyword>
<accession>A0ABX0IEC1</accession>
<dbReference type="GO" id="GO:0008233">
    <property type="term" value="F:peptidase activity"/>
    <property type="evidence" value="ECO:0007669"/>
    <property type="project" value="UniProtKB-KW"/>
</dbReference>
<name>A0ABX0IEC1_9FLAO</name>
<gene>
    <name evidence="2" type="ORF">G4L40_03230</name>
</gene>
<dbReference type="GO" id="GO:0006508">
    <property type="term" value="P:proteolysis"/>
    <property type="evidence" value="ECO:0007669"/>
    <property type="project" value="UniProtKB-KW"/>
</dbReference>